<organism evidence="1 2">
    <name type="scientific">Lucilia cuprina</name>
    <name type="common">Green bottle fly</name>
    <name type="synonym">Australian sheep blowfly</name>
    <dbReference type="NCBI Taxonomy" id="7375"/>
    <lineage>
        <taxon>Eukaryota</taxon>
        <taxon>Metazoa</taxon>
        <taxon>Ecdysozoa</taxon>
        <taxon>Arthropoda</taxon>
        <taxon>Hexapoda</taxon>
        <taxon>Insecta</taxon>
        <taxon>Pterygota</taxon>
        <taxon>Neoptera</taxon>
        <taxon>Endopterygota</taxon>
        <taxon>Diptera</taxon>
        <taxon>Brachycera</taxon>
        <taxon>Muscomorpha</taxon>
        <taxon>Oestroidea</taxon>
        <taxon>Calliphoridae</taxon>
        <taxon>Luciliinae</taxon>
        <taxon>Lucilia</taxon>
    </lineage>
</organism>
<accession>A0A0L0BQ74</accession>
<sequence>MGSVDLCKPVHEYACDDWFLLYQTEIKNQVESKHSNFKIKLESYARIPAFKEDYSKLVTDINQFKEGYSTELDYSEEINTLINKLPLIPNTIEQQTPSKLAKINQACTSEAFKAAHLLTTLAELDQPSSVEELDKIKNSLSKCHLYFKKKHKECMNAVEYLRTCFSQFNEYFTILPQALTHLHSNLQKVEYQYLNFQELSSDLDNASKLMDKEIDNHERIQLSIRAWDAEVSRRQTTEKQLQQLIVKANQALNNHYTTEKSLRQDFIDQHSKYLPEDILFMAKEMPSKYATSSTNN</sequence>
<evidence type="ECO:0000313" key="1">
    <source>
        <dbReference type="EMBL" id="KNC22235.1"/>
    </source>
</evidence>
<dbReference type="Proteomes" id="UP000037069">
    <property type="component" value="Unassembled WGS sequence"/>
</dbReference>
<gene>
    <name evidence="1" type="ORF">FF38_01483</name>
</gene>
<reference evidence="1 2" key="1">
    <citation type="journal article" date="2015" name="Nat. Commun.">
        <title>Lucilia cuprina genome unlocks parasitic fly biology to underpin future interventions.</title>
        <authorList>
            <person name="Anstead C.A."/>
            <person name="Korhonen P.K."/>
            <person name="Young N.D."/>
            <person name="Hall R.S."/>
            <person name="Jex A.R."/>
            <person name="Murali S.C."/>
            <person name="Hughes D.S."/>
            <person name="Lee S.F."/>
            <person name="Perry T."/>
            <person name="Stroehlein A.J."/>
            <person name="Ansell B.R."/>
            <person name="Breugelmans B."/>
            <person name="Hofmann A."/>
            <person name="Qu J."/>
            <person name="Dugan S."/>
            <person name="Lee S.L."/>
            <person name="Chao H."/>
            <person name="Dinh H."/>
            <person name="Han Y."/>
            <person name="Doddapaneni H.V."/>
            <person name="Worley K.C."/>
            <person name="Muzny D.M."/>
            <person name="Ioannidis P."/>
            <person name="Waterhouse R.M."/>
            <person name="Zdobnov E.M."/>
            <person name="James P.J."/>
            <person name="Bagnall N.H."/>
            <person name="Kotze A.C."/>
            <person name="Gibbs R.A."/>
            <person name="Richards S."/>
            <person name="Batterham P."/>
            <person name="Gasser R.B."/>
        </authorList>
    </citation>
    <scope>NUCLEOTIDE SEQUENCE [LARGE SCALE GENOMIC DNA]</scope>
    <source>
        <strain evidence="1 2">LS</strain>
        <tissue evidence="1">Full body</tissue>
    </source>
</reference>
<name>A0A0L0BQ74_LUCCU</name>
<proteinExistence type="predicted"/>
<evidence type="ECO:0000313" key="2">
    <source>
        <dbReference type="Proteomes" id="UP000037069"/>
    </source>
</evidence>
<keyword evidence="2" id="KW-1185">Reference proteome</keyword>
<dbReference type="EMBL" id="JRES01001530">
    <property type="protein sequence ID" value="KNC22235.1"/>
    <property type="molecule type" value="Genomic_DNA"/>
</dbReference>
<dbReference type="AlphaFoldDB" id="A0A0L0BQ74"/>
<comment type="caution">
    <text evidence="1">The sequence shown here is derived from an EMBL/GenBank/DDBJ whole genome shotgun (WGS) entry which is preliminary data.</text>
</comment>
<protein>
    <submittedName>
        <fullName evidence="1">Uncharacterized protein</fullName>
    </submittedName>
</protein>